<reference evidence="2 3" key="1">
    <citation type="submission" date="2015-01" db="EMBL/GenBank/DDBJ databases">
        <title>Evolution of Trichinella species and genotypes.</title>
        <authorList>
            <person name="Korhonen P.K."/>
            <person name="Edoardo P."/>
            <person name="Giuseppe L.R."/>
            <person name="Gasser R.B."/>
        </authorList>
    </citation>
    <scope>NUCLEOTIDE SEQUENCE [LARGE SCALE GENOMIC DNA]</scope>
    <source>
        <strain evidence="2">ISS1980</strain>
    </source>
</reference>
<proteinExistence type="predicted"/>
<feature type="region of interest" description="Disordered" evidence="1">
    <location>
        <begin position="1"/>
        <end position="47"/>
    </location>
</feature>
<sequence length="75" mass="8795">MKFREKSRRNRLGKPGLDRPDQTVGPTCRRHRKDRPTPDLPEGHLPMVPGHHQWYWSRRTTVRSAFASTTASTMR</sequence>
<dbReference type="EMBL" id="JYDO01000054">
    <property type="protein sequence ID" value="KRZ74133.1"/>
    <property type="molecule type" value="Genomic_DNA"/>
</dbReference>
<evidence type="ECO:0000256" key="1">
    <source>
        <dbReference type="SAM" id="MobiDB-lite"/>
    </source>
</evidence>
<keyword evidence="3" id="KW-1185">Reference proteome</keyword>
<organism evidence="2 3">
    <name type="scientific">Trichinella papuae</name>
    <dbReference type="NCBI Taxonomy" id="268474"/>
    <lineage>
        <taxon>Eukaryota</taxon>
        <taxon>Metazoa</taxon>
        <taxon>Ecdysozoa</taxon>
        <taxon>Nematoda</taxon>
        <taxon>Enoplea</taxon>
        <taxon>Dorylaimia</taxon>
        <taxon>Trichinellida</taxon>
        <taxon>Trichinellidae</taxon>
        <taxon>Trichinella</taxon>
    </lineage>
</organism>
<accession>A0A0V1MRK2</accession>
<evidence type="ECO:0000313" key="2">
    <source>
        <dbReference type="EMBL" id="KRZ74133.1"/>
    </source>
</evidence>
<name>A0A0V1MRK2_9BILA</name>
<protein>
    <submittedName>
        <fullName evidence="2">Uncharacterized protein</fullName>
    </submittedName>
</protein>
<feature type="compositionally biased region" description="Basic residues" evidence="1">
    <location>
        <begin position="1"/>
        <end position="12"/>
    </location>
</feature>
<dbReference type="Proteomes" id="UP000054843">
    <property type="component" value="Unassembled WGS sequence"/>
</dbReference>
<comment type="caution">
    <text evidence="2">The sequence shown here is derived from an EMBL/GenBank/DDBJ whole genome shotgun (WGS) entry which is preliminary data.</text>
</comment>
<gene>
    <name evidence="2" type="ORF">T10_4687</name>
</gene>
<evidence type="ECO:0000313" key="3">
    <source>
        <dbReference type="Proteomes" id="UP000054843"/>
    </source>
</evidence>
<dbReference type="AlphaFoldDB" id="A0A0V1MRK2"/>